<feature type="transmembrane region" description="Helical" evidence="1">
    <location>
        <begin position="42"/>
        <end position="64"/>
    </location>
</feature>
<evidence type="ECO:0000256" key="1">
    <source>
        <dbReference type="SAM" id="Phobius"/>
    </source>
</evidence>
<dbReference type="AlphaFoldDB" id="A0A1S0TG36"/>
<dbReference type="InParanoid" id="A0A1S0TG36"/>
<proteinExistence type="predicted"/>
<dbReference type="RefSeq" id="XP_003150854.1">
    <property type="nucleotide sequence ID" value="XM_003150806.2"/>
</dbReference>
<dbReference type="InterPro" id="IPR052728">
    <property type="entry name" value="O2_lipid_transport_reg"/>
</dbReference>
<dbReference type="EMBL" id="JH713861">
    <property type="protein sequence ID" value="EFO13215.1"/>
    <property type="molecule type" value="Genomic_DNA"/>
</dbReference>
<keyword evidence="1" id="KW-1133">Transmembrane helix</keyword>
<dbReference type="CTD" id="9952805"/>
<keyword evidence="1" id="KW-0472">Membrane</keyword>
<dbReference type="PANTHER" id="PTHR11161:SF55">
    <property type="entry name" value="NOSE RESISTANT-TO-FLUOXETINE PROTEIN N-TERMINAL DOMAIN-CONTAINING PROTEIN"/>
    <property type="match status" value="1"/>
</dbReference>
<dbReference type="OrthoDB" id="207378at2759"/>
<keyword evidence="1" id="KW-0812">Transmembrane</keyword>
<dbReference type="OMA" id="ESANCAK"/>
<protein>
    <recommendedName>
        <fullName evidence="3">Acyltransferase 3 domain-containing protein</fullName>
    </recommendedName>
</protein>
<organism evidence="2">
    <name type="scientific">Loa loa</name>
    <name type="common">Eye worm</name>
    <name type="synonym">Filaria loa</name>
    <dbReference type="NCBI Taxonomy" id="7209"/>
    <lineage>
        <taxon>Eukaryota</taxon>
        <taxon>Metazoa</taxon>
        <taxon>Ecdysozoa</taxon>
        <taxon>Nematoda</taxon>
        <taxon>Chromadorea</taxon>
        <taxon>Rhabditida</taxon>
        <taxon>Spirurina</taxon>
        <taxon>Spiruromorpha</taxon>
        <taxon>Filarioidea</taxon>
        <taxon>Onchocercidae</taxon>
        <taxon>Loa</taxon>
    </lineage>
</organism>
<reference evidence="2" key="1">
    <citation type="submission" date="2012-04" db="EMBL/GenBank/DDBJ databases">
        <title>The Genome Sequence of Loa loa.</title>
        <authorList>
            <consortium name="The Broad Institute Genome Sequencing Platform"/>
            <consortium name="Broad Institute Genome Sequencing Center for Infectious Disease"/>
            <person name="Nutman T.B."/>
            <person name="Fink D.L."/>
            <person name="Russ C."/>
            <person name="Young S."/>
            <person name="Zeng Q."/>
            <person name="Gargeya S."/>
            <person name="Alvarado L."/>
            <person name="Berlin A."/>
            <person name="Chapman S.B."/>
            <person name="Chen Z."/>
            <person name="Freedman E."/>
            <person name="Gellesch M."/>
            <person name="Goldberg J."/>
            <person name="Griggs A."/>
            <person name="Gujja S."/>
            <person name="Heilman E.R."/>
            <person name="Heiman D."/>
            <person name="Howarth C."/>
            <person name="Mehta T."/>
            <person name="Neiman D."/>
            <person name="Pearson M."/>
            <person name="Roberts A."/>
            <person name="Saif S."/>
            <person name="Shea T."/>
            <person name="Shenoy N."/>
            <person name="Sisk P."/>
            <person name="Stolte C."/>
            <person name="Sykes S."/>
            <person name="White J."/>
            <person name="Yandava C."/>
            <person name="Haas B."/>
            <person name="Henn M.R."/>
            <person name="Nusbaum C."/>
            <person name="Birren B."/>
        </authorList>
    </citation>
    <scope>NUCLEOTIDE SEQUENCE [LARGE SCALE GENOMIC DNA]</scope>
</reference>
<accession>A0A1S0TG36</accession>
<sequence>MSGLLVSYIWFKEYRKDKKKVMSPTAWLLFYIHRIIRLSPPYYIVIAFYTFVFKSFLVNMPVVLMTTDDYCEESWWTNFLYLNNFIHYKYQCYLVSWYLATDFQLHIFAPILLIPLALKPMLGYITASLIILLSTAANWVTVYKEYFPPTDFYIGTMDPRMGSYTRYSLLIYQAPWIRCQVYIIGILVGYLFQTVKTLHISK</sequence>
<evidence type="ECO:0008006" key="3">
    <source>
        <dbReference type="Google" id="ProtNLM"/>
    </source>
</evidence>
<dbReference type="PANTHER" id="PTHR11161">
    <property type="entry name" value="O-ACYLTRANSFERASE"/>
    <property type="match status" value="1"/>
</dbReference>
<name>A0A1S0TG36_LOALO</name>
<dbReference type="KEGG" id="loa:LOAG_15315"/>
<feature type="transmembrane region" description="Helical" evidence="1">
    <location>
        <begin position="170"/>
        <end position="192"/>
    </location>
</feature>
<feature type="non-terminal residue" evidence="2">
    <location>
        <position position="202"/>
    </location>
</feature>
<feature type="transmembrane region" description="Helical" evidence="1">
    <location>
        <begin position="121"/>
        <end position="140"/>
    </location>
</feature>
<gene>
    <name evidence="2" type="ORF">LOAG_15315</name>
</gene>
<dbReference type="GeneID" id="9952805"/>
<evidence type="ECO:0000313" key="2">
    <source>
        <dbReference type="EMBL" id="EFO13215.1"/>
    </source>
</evidence>